<organism evidence="1 2">
    <name type="scientific">Racocetra persica</name>
    <dbReference type="NCBI Taxonomy" id="160502"/>
    <lineage>
        <taxon>Eukaryota</taxon>
        <taxon>Fungi</taxon>
        <taxon>Fungi incertae sedis</taxon>
        <taxon>Mucoromycota</taxon>
        <taxon>Glomeromycotina</taxon>
        <taxon>Glomeromycetes</taxon>
        <taxon>Diversisporales</taxon>
        <taxon>Gigasporaceae</taxon>
        <taxon>Racocetra</taxon>
    </lineage>
</organism>
<accession>A0ACA9LYB7</accession>
<evidence type="ECO:0000313" key="2">
    <source>
        <dbReference type="Proteomes" id="UP000789920"/>
    </source>
</evidence>
<dbReference type="EMBL" id="CAJVQC010005573">
    <property type="protein sequence ID" value="CAG8555682.1"/>
    <property type="molecule type" value="Genomic_DNA"/>
</dbReference>
<keyword evidence="2" id="KW-1185">Reference proteome</keyword>
<protein>
    <submittedName>
        <fullName evidence="1">35892_t:CDS:1</fullName>
    </submittedName>
</protein>
<evidence type="ECO:0000313" key="1">
    <source>
        <dbReference type="EMBL" id="CAG8555682.1"/>
    </source>
</evidence>
<feature type="non-terminal residue" evidence="1">
    <location>
        <position position="1"/>
    </location>
</feature>
<sequence length="136" mass="16004">EKVKIGQKGDNKNKDNCGILEKIVKVNKKFAKASIRLNYVSGIEIDIDSVKIVQEFYVKHELVSNVVLGMSWIVKTRCDFKWKDRKYCCMIQSNNDETMFVILEEFEIYKNIVDKDYRIKENDDEKKVILQILGVY</sequence>
<gene>
    <name evidence="1" type="ORF">RPERSI_LOCUS4147</name>
</gene>
<dbReference type="Proteomes" id="UP000789920">
    <property type="component" value="Unassembled WGS sequence"/>
</dbReference>
<name>A0ACA9LYB7_9GLOM</name>
<comment type="caution">
    <text evidence="1">The sequence shown here is derived from an EMBL/GenBank/DDBJ whole genome shotgun (WGS) entry which is preliminary data.</text>
</comment>
<proteinExistence type="predicted"/>
<reference evidence="1" key="1">
    <citation type="submission" date="2021-06" db="EMBL/GenBank/DDBJ databases">
        <authorList>
            <person name="Kallberg Y."/>
            <person name="Tangrot J."/>
            <person name="Rosling A."/>
        </authorList>
    </citation>
    <scope>NUCLEOTIDE SEQUENCE</scope>
    <source>
        <strain evidence="1">MA461A</strain>
    </source>
</reference>